<feature type="binding site" evidence="16">
    <location>
        <position position="10"/>
    </location>
    <ligand>
        <name>substrate</name>
    </ligand>
</feature>
<dbReference type="InterPro" id="IPR013520">
    <property type="entry name" value="Ribonucl_H"/>
</dbReference>
<keyword evidence="12 18" id="KW-0239">DNA-directed DNA polymerase</keyword>
<evidence type="ECO:0000313" key="21">
    <source>
        <dbReference type="Proteomes" id="UP000266796"/>
    </source>
</evidence>
<accession>A0A3S7JAH0</accession>
<evidence type="ECO:0000256" key="1">
    <source>
        <dbReference type="ARBA" id="ARBA00001936"/>
    </source>
</evidence>
<evidence type="ECO:0000256" key="11">
    <source>
        <dbReference type="ARBA" id="ARBA00022842"/>
    </source>
</evidence>
<keyword evidence="7 18" id="KW-0540">Nuclease</keyword>
<comment type="subunit">
    <text evidence="18">DNA polymerase III contains a core (composed of alpha, epsilon and theta chains) that associates with a tau subunit. This core dimerizes to form the POLIII' complex. PolIII' associates with the gamma complex (composed of gamma, delta, delta', psi and chi chains) and with the beta chain to form the complete DNA polymerase III complex.</text>
</comment>
<dbReference type="KEGG" id="kso:CKSOR_00576"/>
<dbReference type="SUPFAM" id="SSF53098">
    <property type="entry name" value="Ribonuclease H-like"/>
    <property type="match status" value="1"/>
</dbReference>
<comment type="function">
    <text evidence="18">DNA polymerase III is a complex, multichain enzyme responsible for most of the replicative synthesis in bacteria. The epsilon subunit contain the editing function and is a proofreading 3'-5' exonuclease.</text>
</comment>
<name>A0A3S7JAH0_9PROT</name>
<keyword evidence="5 18" id="KW-0548">Nucleotidyltransferase</keyword>
<evidence type="ECO:0000256" key="12">
    <source>
        <dbReference type="ARBA" id="ARBA00022932"/>
    </source>
</evidence>
<dbReference type="GO" id="GO:0046872">
    <property type="term" value="F:metal ion binding"/>
    <property type="evidence" value="ECO:0007669"/>
    <property type="project" value="UniProtKB-KW"/>
</dbReference>
<feature type="binding site" evidence="17">
    <location>
        <position position="8"/>
    </location>
    <ligand>
        <name>a divalent metal cation</name>
        <dbReference type="ChEBI" id="CHEBI:60240"/>
        <label>1</label>
        <note>catalytic</note>
    </ligand>
</feature>
<dbReference type="SMART" id="SM00479">
    <property type="entry name" value="EXOIII"/>
    <property type="match status" value="1"/>
</dbReference>
<dbReference type="InterPro" id="IPR036397">
    <property type="entry name" value="RNaseH_sf"/>
</dbReference>
<evidence type="ECO:0000256" key="14">
    <source>
        <dbReference type="ARBA" id="ARBA00049244"/>
    </source>
</evidence>
<dbReference type="FunFam" id="3.30.420.10:FF:000012">
    <property type="entry name" value="DNA polymerase III subunit epsilon"/>
    <property type="match status" value="1"/>
</dbReference>
<dbReference type="AlphaFoldDB" id="A0A3S7JAH0"/>
<evidence type="ECO:0000256" key="18">
    <source>
        <dbReference type="RuleBase" id="RU364087"/>
    </source>
</evidence>
<feature type="domain" description="Exonuclease" evidence="19">
    <location>
        <begin position="3"/>
        <end position="175"/>
    </location>
</feature>
<dbReference type="InterPro" id="IPR012337">
    <property type="entry name" value="RNaseH-like_sf"/>
</dbReference>
<dbReference type="OrthoDB" id="9804290at2"/>
<dbReference type="InterPro" id="IPR006309">
    <property type="entry name" value="DnaQ_proteo"/>
</dbReference>
<dbReference type="InterPro" id="IPR006054">
    <property type="entry name" value="DnaQ"/>
</dbReference>
<feature type="binding site" evidence="16">
    <location>
        <position position="58"/>
    </location>
    <ligand>
        <name>substrate</name>
    </ligand>
</feature>
<feature type="binding site" evidence="16">
    <location>
        <position position="8"/>
    </location>
    <ligand>
        <name>substrate</name>
    </ligand>
</feature>
<dbReference type="GO" id="GO:0045004">
    <property type="term" value="P:DNA replication proofreading"/>
    <property type="evidence" value="ECO:0007669"/>
    <property type="project" value="TreeGrafter"/>
</dbReference>
<dbReference type="RefSeq" id="WP_108674076.1">
    <property type="nucleotide sequence ID" value="NZ_CP025628.1"/>
</dbReference>
<evidence type="ECO:0000256" key="6">
    <source>
        <dbReference type="ARBA" id="ARBA00022705"/>
    </source>
</evidence>
<keyword evidence="4 18" id="KW-0808">Transferase</keyword>
<keyword evidence="9 18" id="KW-0378">Hydrolase</keyword>
<evidence type="ECO:0000256" key="17">
    <source>
        <dbReference type="PIRSR" id="PIRSR606309-3"/>
    </source>
</evidence>
<dbReference type="Proteomes" id="UP000266796">
    <property type="component" value="Chromosome"/>
</dbReference>
<dbReference type="GO" id="GO:0003887">
    <property type="term" value="F:DNA-directed DNA polymerase activity"/>
    <property type="evidence" value="ECO:0007669"/>
    <property type="project" value="UniProtKB-KW"/>
</dbReference>
<feature type="binding site" evidence="17">
    <location>
        <position position="10"/>
    </location>
    <ligand>
        <name>a divalent metal cation</name>
        <dbReference type="ChEBI" id="CHEBI:60240"/>
        <label>1</label>
        <note>catalytic</note>
    </ligand>
</feature>
<dbReference type="EC" id="2.7.7.7" evidence="2 18"/>
<evidence type="ECO:0000256" key="3">
    <source>
        <dbReference type="ARBA" id="ARBA00020352"/>
    </source>
</evidence>
<evidence type="ECO:0000256" key="2">
    <source>
        <dbReference type="ARBA" id="ARBA00012417"/>
    </source>
</evidence>
<dbReference type="EMBL" id="CP025628">
    <property type="protein sequence ID" value="AWD32677.1"/>
    <property type="molecule type" value="Genomic_DNA"/>
</dbReference>
<evidence type="ECO:0000256" key="7">
    <source>
        <dbReference type="ARBA" id="ARBA00022722"/>
    </source>
</evidence>
<comment type="catalytic activity">
    <reaction evidence="14 18">
        <text>DNA(n) + a 2'-deoxyribonucleoside 5'-triphosphate = DNA(n+1) + diphosphate</text>
        <dbReference type="Rhea" id="RHEA:22508"/>
        <dbReference type="Rhea" id="RHEA-COMP:17339"/>
        <dbReference type="Rhea" id="RHEA-COMP:17340"/>
        <dbReference type="ChEBI" id="CHEBI:33019"/>
        <dbReference type="ChEBI" id="CHEBI:61560"/>
        <dbReference type="ChEBI" id="CHEBI:173112"/>
        <dbReference type="EC" id="2.7.7.7"/>
    </reaction>
</comment>
<dbReference type="GO" id="GO:0003677">
    <property type="term" value="F:DNA binding"/>
    <property type="evidence" value="ECO:0007669"/>
    <property type="project" value="InterPro"/>
</dbReference>
<protein>
    <recommendedName>
        <fullName evidence="3 18">DNA polymerase III subunit epsilon</fullName>
        <ecNumber evidence="2 18">2.7.7.7</ecNumber>
    </recommendedName>
</protein>
<keyword evidence="8 17" id="KW-0479">Metal-binding</keyword>
<keyword evidence="13 17" id="KW-0464">Manganese</keyword>
<evidence type="ECO:0000256" key="15">
    <source>
        <dbReference type="PIRSR" id="PIRSR606309-1"/>
    </source>
</evidence>
<dbReference type="PANTHER" id="PTHR30231:SF41">
    <property type="entry name" value="DNA POLYMERASE III SUBUNIT EPSILON"/>
    <property type="match status" value="1"/>
</dbReference>
<sequence>MLRQIVLDTETTGLDPKKGHRIIEIGCVEIIDRIITGKSLHLYINPDREIDPGALSIHGLTNQFLSDKPLFHEIANDLLNFLKDAELIAHNAAFDIKFLNYELNKINLNNINSYCSKITDSLLIARRKFPGKRNSLDALCDRYNINNSHRKFHGALLDSELLAEVWLYMTRGQNSLIIEDNIPNENIFHNLQNNQEYNLPVILANDQEVNAHKKYIDELNNISGNAVWNFFKN</sequence>
<comment type="cofactor">
    <cofactor evidence="1 18">
        <name>Mn(2+)</name>
        <dbReference type="ChEBI" id="CHEBI:29035"/>
    </cofactor>
</comment>
<evidence type="ECO:0000313" key="20">
    <source>
        <dbReference type="EMBL" id="AWD32677.1"/>
    </source>
</evidence>
<evidence type="ECO:0000256" key="9">
    <source>
        <dbReference type="ARBA" id="ARBA00022801"/>
    </source>
</evidence>
<dbReference type="Pfam" id="PF00929">
    <property type="entry name" value="RNase_T"/>
    <property type="match status" value="1"/>
</dbReference>
<dbReference type="GO" id="GO:0005829">
    <property type="term" value="C:cytosol"/>
    <property type="evidence" value="ECO:0007669"/>
    <property type="project" value="TreeGrafter"/>
</dbReference>
<evidence type="ECO:0000256" key="16">
    <source>
        <dbReference type="PIRSR" id="PIRSR606309-2"/>
    </source>
</evidence>
<dbReference type="CDD" id="cd06131">
    <property type="entry name" value="DNA_pol_III_epsilon_Ecoli_like"/>
    <property type="match status" value="1"/>
</dbReference>
<gene>
    <name evidence="18 20" type="primary">dnaQ</name>
    <name evidence="20" type="ORF">CKSOR_00576</name>
</gene>
<dbReference type="NCBIfam" id="NF004316">
    <property type="entry name" value="PRK05711.1"/>
    <property type="match status" value="1"/>
</dbReference>
<dbReference type="NCBIfam" id="TIGR00573">
    <property type="entry name" value="dnaq"/>
    <property type="match status" value="1"/>
</dbReference>
<keyword evidence="10 18" id="KW-0269">Exonuclease</keyword>
<dbReference type="Gene3D" id="3.30.420.10">
    <property type="entry name" value="Ribonuclease H-like superfamily/Ribonuclease H"/>
    <property type="match status" value="1"/>
</dbReference>
<feature type="binding site" evidence="17">
    <location>
        <position position="158"/>
    </location>
    <ligand>
        <name>a divalent metal cation</name>
        <dbReference type="ChEBI" id="CHEBI:60240"/>
        <label>1</label>
        <note>catalytic</note>
    </ligand>
</feature>
<keyword evidence="11 17" id="KW-0460">Magnesium</keyword>
<comment type="cofactor">
    <cofactor evidence="17">
        <name>Mg(2+)</name>
        <dbReference type="ChEBI" id="CHEBI:18420"/>
    </cofactor>
    <cofactor evidence="17">
        <name>Mn(2+)</name>
        <dbReference type="ChEBI" id="CHEBI:29035"/>
    </cofactor>
    <text evidence="17">Binds 2 divalent metal cations. Magnesium or manganese.</text>
</comment>
<feature type="binding site" evidence="16">
    <location>
        <position position="158"/>
    </location>
    <ligand>
        <name>substrate</name>
    </ligand>
</feature>
<evidence type="ECO:0000256" key="5">
    <source>
        <dbReference type="ARBA" id="ARBA00022695"/>
    </source>
</evidence>
<dbReference type="NCBIfam" id="TIGR01406">
    <property type="entry name" value="dnaQ_proteo"/>
    <property type="match status" value="1"/>
</dbReference>
<evidence type="ECO:0000256" key="4">
    <source>
        <dbReference type="ARBA" id="ARBA00022679"/>
    </source>
</evidence>
<dbReference type="PANTHER" id="PTHR30231">
    <property type="entry name" value="DNA POLYMERASE III SUBUNIT EPSILON"/>
    <property type="match status" value="1"/>
</dbReference>
<evidence type="ECO:0000259" key="19">
    <source>
        <dbReference type="SMART" id="SM00479"/>
    </source>
</evidence>
<evidence type="ECO:0000256" key="10">
    <source>
        <dbReference type="ARBA" id="ARBA00022839"/>
    </source>
</evidence>
<proteinExistence type="predicted"/>
<keyword evidence="6 18" id="KW-0235">DNA replication</keyword>
<evidence type="ECO:0000256" key="8">
    <source>
        <dbReference type="ARBA" id="ARBA00022723"/>
    </source>
</evidence>
<keyword evidence="21" id="KW-1185">Reference proteome</keyword>
<evidence type="ECO:0000256" key="13">
    <source>
        <dbReference type="ARBA" id="ARBA00023211"/>
    </source>
</evidence>
<organism evidence="20 21">
    <name type="scientific">Candidatus Kinetoplastidibacterium kentomonadis</name>
    <dbReference type="NCBI Taxonomy" id="1576550"/>
    <lineage>
        <taxon>Bacteria</taxon>
        <taxon>Pseudomonadati</taxon>
        <taxon>Pseudomonadota</taxon>
        <taxon>Betaproteobacteria</taxon>
        <taxon>Candidatus Kinetoplastidibacterium</taxon>
    </lineage>
</organism>
<reference evidence="20 21" key="1">
    <citation type="journal article" date="2018" name="Parasitology">
        <title>The reduced genome of Candidatus Kinetoplastibacterium sorsogonicusi, the endosymbiont of Kentomonas sorsogonicus (Trypanosomatidae): loss of the haem-synthesis pathway.</title>
        <authorList>
            <person name="Silva F.M."/>
            <person name="Kostygov A.Y."/>
            <person name="Spodareva V.V."/>
            <person name="Butenko A."/>
            <person name="Tossou R."/>
            <person name="Lukes J."/>
            <person name="Yurchenko V."/>
            <person name="Alves J.M.P."/>
        </authorList>
    </citation>
    <scope>NUCLEOTIDE SEQUENCE [LARGE SCALE GENOMIC DNA]</scope>
    <source>
        <strain evidence="20 21">MF-08</strain>
    </source>
</reference>
<dbReference type="GO" id="GO:0008408">
    <property type="term" value="F:3'-5' exonuclease activity"/>
    <property type="evidence" value="ECO:0007669"/>
    <property type="project" value="TreeGrafter"/>
</dbReference>
<feature type="active site" description="Proton acceptor" evidence="15">
    <location>
        <position position="153"/>
    </location>
</feature>